<feature type="domain" description="GST N-terminal" evidence="1">
    <location>
        <begin position="1"/>
        <end position="79"/>
    </location>
</feature>
<organism evidence="3 4">
    <name type="scientific">Aliivibrio sifiae</name>
    <dbReference type="NCBI Taxonomy" id="566293"/>
    <lineage>
        <taxon>Bacteria</taxon>
        <taxon>Pseudomonadati</taxon>
        <taxon>Pseudomonadota</taxon>
        <taxon>Gammaproteobacteria</taxon>
        <taxon>Vibrionales</taxon>
        <taxon>Vibrionaceae</taxon>
        <taxon>Aliivibrio</taxon>
    </lineage>
</organism>
<name>A0A2S7XH95_9GAMM</name>
<dbReference type="RefSeq" id="WP_060991447.1">
    <property type="nucleotide sequence ID" value="NZ_BSOU01000004.1"/>
</dbReference>
<evidence type="ECO:0000313" key="2">
    <source>
        <dbReference type="EMBL" id="GLR75063.1"/>
    </source>
</evidence>
<reference evidence="2" key="1">
    <citation type="journal article" date="2014" name="Int. J. Syst. Evol. Microbiol.">
        <title>Complete genome of a new Firmicutes species belonging to the dominant human colonic microbiota ('Ruminococcus bicirculans') reveals two chromosomes and a selective capacity to utilize plant glucans.</title>
        <authorList>
            <consortium name="NISC Comparative Sequencing Program"/>
            <person name="Wegmann U."/>
            <person name="Louis P."/>
            <person name="Goesmann A."/>
            <person name="Henrissat B."/>
            <person name="Duncan S.H."/>
            <person name="Flint H.J."/>
        </authorList>
    </citation>
    <scope>NUCLEOTIDE SEQUENCE</scope>
    <source>
        <strain evidence="2">NBRC 105001</strain>
    </source>
</reference>
<dbReference type="InterPro" id="IPR036249">
    <property type="entry name" value="Thioredoxin-like_sf"/>
</dbReference>
<protein>
    <submittedName>
        <fullName evidence="3">Glutathione S-transferase</fullName>
    </submittedName>
</protein>
<dbReference type="PANTHER" id="PTHR43968">
    <property type="match status" value="1"/>
</dbReference>
<dbReference type="Proteomes" id="UP000239273">
    <property type="component" value="Unassembled WGS sequence"/>
</dbReference>
<dbReference type="Gene3D" id="1.20.1050.10">
    <property type="match status" value="1"/>
</dbReference>
<dbReference type="PROSITE" id="PS50404">
    <property type="entry name" value="GST_NTER"/>
    <property type="match status" value="1"/>
</dbReference>
<evidence type="ECO:0000313" key="5">
    <source>
        <dbReference type="Proteomes" id="UP001156660"/>
    </source>
</evidence>
<proteinExistence type="predicted"/>
<dbReference type="Pfam" id="PF13417">
    <property type="entry name" value="GST_N_3"/>
    <property type="match status" value="1"/>
</dbReference>
<evidence type="ECO:0000313" key="3">
    <source>
        <dbReference type="EMBL" id="PQJ92973.1"/>
    </source>
</evidence>
<dbReference type="CDD" id="cd03196">
    <property type="entry name" value="GST_C_5"/>
    <property type="match status" value="1"/>
</dbReference>
<dbReference type="GO" id="GO:0005737">
    <property type="term" value="C:cytoplasm"/>
    <property type="evidence" value="ECO:0007669"/>
    <property type="project" value="TreeGrafter"/>
</dbReference>
<dbReference type="InterPro" id="IPR036282">
    <property type="entry name" value="Glutathione-S-Trfase_C_sf"/>
</dbReference>
<dbReference type="GO" id="GO:0016740">
    <property type="term" value="F:transferase activity"/>
    <property type="evidence" value="ECO:0007669"/>
    <property type="project" value="UniProtKB-KW"/>
</dbReference>
<dbReference type="SUPFAM" id="SSF47616">
    <property type="entry name" value="GST C-terminal domain-like"/>
    <property type="match status" value="1"/>
</dbReference>
<dbReference type="Gene3D" id="3.40.30.10">
    <property type="entry name" value="Glutaredoxin"/>
    <property type="match status" value="1"/>
</dbReference>
<dbReference type="Pfam" id="PF00043">
    <property type="entry name" value="GST_C"/>
    <property type="match status" value="1"/>
</dbReference>
<gene>
    <name evidence="3" type="ORF">BTO23_02430</name>
    <name evidence="2" type="ORF">GCM10007855_19370</name>
</gene>
<dbReference type="InterPro" id="IPR050983">
    <property type="entry name" value="GST_Omega/HSP26"/>
</dbReference>
<keyword evidence="5" id="KW-1185">Reference proteome</keyword>
<sequence>MTILYSFRRCPYAMRARLSLVLSNKPVQLREIILKHKPEAMLQASPKGTVPVLIEKNGHVIDESLDIMKWALEGSVLLLSTTPEMHLLIKENDESFKKWLDKYKYADRYPEHSEVYYREQGEIFLEQLERRLTNSNMLFSDKYSFADLAILPFIRQFAFVDIRWFNQSRYQHVHHWLMTFIDSALFLSIMQKYPTWLESNQEISFPNNNINVTN</sequence>
<dbReference type="AlphaFoldDB" id="A0A2S7XH95"/>
<dbReference type="Proteomes" id="UP001156660">
    <property type="component" value="Unassembled WGS sequence"/>
</dbReference>
<reference evidence="5" key="3">
    <citation type="journal article" date="2019" name="Int. J. Syst. Evol. Microbiol.">
        <title>The Global Catalogue of Microorganisms (GCM) 10K type strain sequencing project: providing services to taxonomists for standard genome sequencing and annotation.</title>
        <authorList>
            <consortium name="The Broad Institute Genomics Platform"/>
            <consortium name="The Broad Institute Genome Sequencing Center for Infectious Disease"/>
            <person name="Wu L."/>
            <person name="Ma J."/>
        </authorList>
    </citation>
    <scope>NUCLEOTIDE SEQUENCE [LARGE SCALE GENOMIC DNA]</scope>
    <source>
        <strain evidence="5">NBRC 105001</strain>
    </source>
</reference>
<evidence type="ECO:0000313" key="4">
    <source>
        <dbReference type="Proteomes" id="UP000239273"/>
    </source>
</evidence>
<dbReference type="InterPro" id="IPR004046">
    <property type="entry name" value="GST_C"/>
</dbReference>
<keyword evidence="3" id="KW-0808">Transferase</keyword>
<accession>A0A2S7XH95</accession>
<dbReference type="PANTHER" id="PTHR43968:SF6">
    <property type="entry name" value="GLUTATHIONE S-TRANSFERASE OMEGA"/>
    <property type="match status" value="1"/>
</dbReference>
<reference evidence="2" key="4">
    <citation type="submission" date="2023-01" db="EMBL/GenBank/DDBJ databases">
        <title>Draft genome sequence of Aliivibrio sifiae strain NBRC 105001.</title>
        <authorList>
            <person name="Sun Q."/>
            <person name="Mori K."/>
        </authorList>
    </citation>
    <scope>NUCLEOTIDE SEQUENCE</scope>
    <source>
        <strain evidence="2">NBRC 105001</strain>
    </source>
</reference>
<evidence type="ECO:0000259" key="1">
    <source>
        <dbReference type="PROSITE" id="PS50404"/>
    </source>
</evidence>
<dbReference type="EMBL" id="BSOU01000004">
    <property type="protein sequence ID" value="GLR75063.1"/>
    <property type="molecule type" value="Genomic_DNA"/>
</dbReference>
<comment type="caution">
    <text evidence="3">The sequence shown here is derived from an EMBL/GenBank/DDBJ whole genome shotgun (WGS) entry which is preliminary data.</text>
</comment>
<dbReference type="EMBL" id="MSCP01000001">
    <property type="protein sequence ID" value="PQJ92973.1"/>
    <property type="molecule type" value="Genomic_DNA"/>
</dbReference>
<reference evidence="3 4" key="2">
    <citation type="submission" date="2016-12" db="EMBL/GenBank/DDBJ databases">
        <title>Diversity of luminous bacteria.</title>
        <authorList>
            <person name="Yoshizawa S."/>
            <person name="Kogure K."/>
        </authorList>
    </citation>
    <scope>NUCLEOTIDE SEQUENCE [LARGE SCALE GENOMIC DNA]</scope>
    <source>
        <strain evidence="3 4">NBRC 105001</strain>
    </source>
</reference>
<dbReference type="InterPro" id="IPR004045">
    <property type="entry name" value="Glutathione_S-Trfase_N"/>
</dbReference>
<dbReference type="OrthoDB" id="9813092at2"/>
<dbReference type="SUPFAM" id="SSF52833">
    <property type="entry name" value="Thioredoxin-like"/>
    <property type="match status" value="1"/>
</dbReference>
<dbReference type="CDD" id="cd03060">
    <property type="entry name" value="GST_N_Omega_like"/>
    <property type="match status" value="1"/>
</dbReference>